<dbReference type="Gene3D" id="3.30.559.10">
    <property type="entry name" value="Chloramphenicol acetyltransferase-like domain"/>
    <property type="match status" value="1"/>
</dbReference>
<reference evidence="9 10" key="1">
    <citation type="submission" date="2020-10" db="EMBL/GenBank/DDBJ databases">
        <title>Sequencing the genomes of 1000 actinobacteria strains.</title>
        <authorList>
            <person name="Klenk H.-P."/>
        </authorList>
    </citation>
    <scope>NUCLEOTIDE SEQUENCE [LARGE SCALE GENOMIC DNA]</scope>
    <source>
        <strain evidence="9 10">DSM 46744</strain>
    </source>
</reference>
<keyword evidence="3 5" id="KW-1133">Transmembrane helix</keyword>
<evidence type="ECO:0000259" key="7">
    <source>
        <dbReference type="Pfam" id="PF06974"/>
    </source>
</evidence>
<dbReference type="CDD" id="cd03386">
    <property type="entry name" value="PAP2_Aur1_like"/>
    <property type="match status" value="1"/>
</dbReference>
<evidence type="ECO:0000256" key="2">
    <source>
        <dbReference type="ARBA" id="ARBA00022692"/>
    </source>
</evidence>
<sequence>MTAHDAALTREESVARAHAVGEVLIGLALFALYLLVAKLPEAPRAHAARAHGESLYALERALHLDVEPPLNAWLADQSVLRTLANYEYAITYVASALALLVWLYLRHPERYRTARTAFVLLNVIAIACFALYPVMPPRLMPDLGFLDTVRLGGTWGSWGSPLVEHADRFAALPSLHMAWTLWVGVELARVKAHRSVQAINTVHIVVTCYVIMATANHFLLDAVAAVPLVAVSVYAAERLVRPSAERVRAPDAFFLAVETERAPQHTGGVIMLDTSAEPVHRADLIRIVAERMDRLPRFRQRPDGAGRWRRPVWREQAVLDWDWHVTELHVTGMDGLREVIARVQAEPFPRDRPLWRILLVRGAEPGRTAVVFLMHHVVADGVGVVAQATALMEPPQDPAPAGPPRGRLRTALTAAVGTAIGLGQLAADVAPPARLPAAGTPERRFGTLRLPLDLVRDVARRHGVRVTDVVLCAVAGGLHRVARPGGDERGTCRVAVPLMMRAPGGAMEGNHTSAVMVDLPIGAMAEPARLADIARRGTVLRSGTRALAAWFVMRQAARLMPVPLHARFARAAYSERFLQGIVSSLPGPGGPLRLAGAPLAAVYPVVPLAPGAPLAVAALGVSRELCFGVSLDPGLVDDADALTAAIGDVIEDLRTAPDTETPAPRT</sequence>
<dbReference type="SUPFAM" id="SSF52777">
    <property type="entry name" value="CoA-dependent acyltransferases"/>
    <property type="match status" value="1"/>
</dbReference>
<evidence type="ECO:0000256" key="3">
    <source>
        <dbReference type="ARBA" id="ARBA00022989"/>
    </source>
</evidence>
<dbReference type="InterPro" id="IPR009721">
    <property type="entry name" value="O-acyltransferase_WSD1_C"/>
</dbReference>
<evidence type="ECO:0000259" key="6">
    <source>
        <dbReference type="Pfam" id="PF03007"/>
    </source>
</evidence>
<evidence type="ECO:0000256" key="5">
    <source>
        <dbReference type="SAM" id="Phobius"/>
    </source>
</evidence>
<evidence type="ECO:0000313" key="9">
    <source>
        <dbReference type="EMBL" id="MBE1537692.1"/>
    </source>
</evidence>
<dbReference type="Pfam" id="PF03007">
    <property type="entry name" value="WS_DGAT_cat"/>
    <property type="match status" value="1"/>
</dbReference>
<evidence type="ECO:0008006" key="11">
    <source>
        <dbReference type="Google" id="ProtNLM"/>
    </source>
</evidence>
<dbReference type="InterPro" id="IPR052185">
    <property type="entry name" value="IPC_Synthase-Related"/>
</dbReference>
<feature type="domain" description="O-acyltransferase WSD1 C-terminal" evidence="7">
    <location>
        <begin position="509"/>
        <end position="653"/>
    </location>
</feature>
<organism evidence="9 10">
    <name type="scientific">Actinomadura algeriensis</name>
    <dbReference type="NCBI Taxonomy" id="1679523"/>
    <lineage>
        <taxon>Bacteria</taxon>
        <taxon>Bacillati</taxon>
        <taxon>Actinomycetota</taxon>
        <taxon>Actinomycetes</taxon>
        <taxon>Streptosporangiales</taxon>
        <taxon>Thermomonosporaceae</taxon>
        <taxon>Actinomadura</taxon>
    </lineage>
</organism>
<keyword evidence="4 5" id="KW-0472">Membrane</keyword>
<feature type="domain" description="O-acyltransferase WSD1-like N-terminal" evidence="6">
    <location>
        <begin position="250"/>
        <end position="406"/>
    </location>
</feature>
<dbReference type="Pfam" id="PF06974">
    <property type="entry name" value="WS_DGAT_C"/>
    <property type="match status" value="1"/>
</dbReference>
<dbReference type="PANTHER" id="PTHR31310">
    <property type="match status" value="1"/>
</dbReference>
<evidence type="ECO:0000256" key="4">
    <source>
        <dbReference type="ARBA" id="ARBA00023136"/>
    </source>
</evidence>
<comment type="caution">
    <text evidence="9">The sequence shown here is derived from an EMBL/GenBank/DDBJ whole genome shotgun (WGS) entry which is preliminary data.</text>
</comment>
<evidence type="ECO:0000259" key="8">
    <source>
        <dbReference type="Pfam" id="PF14378"/>
    </source>
</evidence>
<accession>A0ABR9K4C2</accession>
<feature type="transmembrane region" description="Helical" evidence="5">
    <location>
        <begin position="88"/>
        <end position="105"/>
    </location>
</feature>
<dbReference type="InterPro" id="IPR004255">
    <property type="entry name" value="O-acyltransferase_WSD1_N"/>
</dbReference>
<dbReference type="Proteomes" id="UP000627838">
    <property type="component" value="Unassembled WGS sequence"/>
</dbReference>
<dbReference type="EMBL" id="JADBDZ010000001">
    <property type="protein sequence ID" value="MBE1537692.1"/>
    <property type="molecule type" value="Genomic_DNA"/>
</dbReference>
<feature type="domain" description="Inositolphosphotransferase Aur1/Ipt1" evidence="8">
    <location>
        <begin position="54"/>
        <end position="234"/>
    </location>
</feature>
<evidence type="ECO:0000256" key="1">
    <source>
        <dbReference type="ARBA" id="ARBA00004141"/>
    </source>
</evidence>
<name>A0ABR9K4C2_9ACTN</name>
<keyword evidence="2 5" id="KW-0812">Transmembrane</keyword>
<dbReference type="RefSeq" id="WP_192763524.1">
    <property type="nucleotide sequence ID" value="NZ_JADBDZ010000001.1"/>
</dbReference>
<protein>
    <recommendedName>
        <fullName evidence="11">Diacylglycerol O-acyltransferase</fullName>
    </recommendedName>
</protein>
<dbReference type="InterPro" id="IPR026841">
    <property type="entry name" value="Aur1/Ipt1"/>
</dbReference>
<comment type="subcellular location">
    <subcellularLocation>
        <location evidence="1">Membrane</location>
        <topology evidence="1">Multi-pass membrane protein</topology>
    </subcellularLocation>
</comment>
<proteinExistence type="predicted"/>
<feature type="transmembrane region" description="Helical" evidence="5">
    <location>
        <begin position="117"/>
        <end position="135"/>
    </location>
</feature>
<evidence type="ECO:0000313" key="10">
    <source>
        <dbReference type="Proteomes" id="UP000627838"/>
    </source>
</evidence>
<gene>
    <name evidence="9" type="ORF">H4W34_007525</name>
</gene>
<feature type="transmembrane region" description="Helical" evidence="5">
    <location>
        <begin position="19"/>
        <end position="36"/>
    </location>
</feature>
<dbReference type="InterPro" id="IPR023213">
    <property type="entry name" value="CAT-like_dom_sf"/>
</dbReference>
<keyword evidence="10" id="KW-1185">Reference proteome</keyword>
<dbReference type="PANTHER" id="PTHR31310:SF7">
    <property type="entry name" value="PA-PHOSPHATASE RELATED-FAMILY PROTEIN DDB_G0268928"/>
    <property type="match status" value="1"/>
</dbReference>
<dbReference type="Pfam" id="PF14378">
    <property type="entry name" value="PAP2_3"/>
    <property type="match status" value="1"/>
</dbReference>